<dbReference type="RefSeq" id="WP_074598182.1">
    <property type="nucleotide sequence ID" value="NZ_FNHF01000001.1"/>
</dbReference>
<dbReference type="OrthoDB" id="9810528at2"/>
<evidence type="ECO:0000313" key="3">
    <source>
        <dbReference type="Proteomes" id="UP000182347"/>
    </source>
</evidence>
<sequence>MPNSWTHILFCEEVADSLTVENPFMQQDTYMKIGAQGPDPFFYHDFWPWKKSSHVNQIGTLLHTEKCGDFLIDLITEAKDKTLAVQAYVFGFATHHILDRNAHPYIHYKAGYQGSNHQRLEIIIDTLIGEKMRHLKTWKAPVHKELDTGSRLGNDISGLLTKLINKHYPDLSEDLGSQYVESAYRDMKRALRLLYDPYGWKNALFPSLVSAYSHRPVTNRADFLNESGSTWYHPATQEPSRESFWQLFEQARLEGIEIMNEVVGYWNNPLESTKEKLRTLIDDISYDTGKALHLGVTNQFSDPII</sequence>
<organism evidence="2 3">
    <name type="scientific">Sediminibacillus halophilus</name>
    <dbReference type="NCBI Taxonomy" id="482461"/>
    <lineage>
        <taxon>Bacteria</taxon>
        <taxon>Bacillati</taxon>
        <taxon>Bacillota</taxon>
        <taxon>Bacilli</taxon>
        <taxon>Bacillales</taxon>
        <taxon>Bacillaceae</taxon>
        <taxon>Sediminibacillus</taxon>
    </lineage>
</organism>
<gene>
    <name evidence="2" type="ORF">SAMN05216244_1537</name>
</gene>
<dbReference type="InterPro" id="IPR029002">
    <property type="entry name" value="PLPC/GPLD1"/>
</dbReference>
<dbReference type="EMBL" id="FNHF01000001">
    <property type="protein sequence ID" value="SDM01303.1"/>
    <property type="molecule type" value="Genomic_DNA"/>
</dbReference>
<protein>
    <submittedName>
        <fullName evidence="2">Zinc dependent phospholipase C</fullName>
    </submittedName>
</protein>
<name>A0A1G9PRL9_9BACI</name>
<dbReference type="Proteomes" id="UP000182347">
    <property type="component" value="Unassembled WGS sequence"/>
</dbReference>
<keyword evidence="3" id="KW-1185">Reference proteome</keyword>
<proteinExistence type="predicted"/>
<evidence type="ECO:0000259" key="1">
    <source>
        <dbReference type="Pfam" id="PF00882"/>
    </source>
</evidence>
<feature type="domain" description="Phospholipase C/D" evidence="1">
    <location>
        <begin position="6"/>
        <end position="139"/>
    </location>
</feature>
<evidence type="ECO:0000313" key="2">
    <source>
        <dbReference type="EMBL" id="SDM01303.1"/>
    </source>
</evidence>
<reference evidence="3" key="1">
    <citation type="submission" date="2016-10" db="EMBL/GenBank/DDBJ databases">
        <authorList>
            <person name="Varghese N."/>
            <person name="Submissions S."/>
        </authorList>
    </citation>
    <scope>NUCLEOTIDE SEQUENCE [LARGE SCALE GENOMIC DNA]</scope>
    <source>
        <strain evidence="3">CGMCC 1.6199</strain>
    </source>
</reference>
<accession>A0A1G9PRL9</accession>
<dbReference type="AlphaFoldDB" id="A0A1G9PRL9"/>
<dbReference type="Pfam" id="PF00882">
    <property type="entry name" value="Zn_dep_PLPC"/>
    <property type="match status" value="1"/>
</dbReference>
<dbReference type="STRING" id="482461.SAMN05216244_1537"/>